<gene>
    <name evidence="3" type="ORF">GCM10022262_31850</name>
</gene>
<proteinExistence type="predicted"/>
<dbReference type="EMBL" id="BAABBA010000018">
    <property type="protein sequence ID" value="GAA4288825.1"/>
    <property type="molecule type" value="Genomic_DNA"/>
</dbReference>
<feature type="compositionally biased region" description="Low complexity" evidence="1">
    <location>
        <begin position="15"/>
        <end position="39"/>
    </location>
</feature>
<feature type="transmembrane region" description="Helical" evidence="2">
    <location>
        <begin position="229"/>
        <end position="248"/>
    </location>
</feature>
<accession>A0ABP8EXU2</accession>
<evidence type="ECO:0000256" key="1">
    <source>
        <dbReference type="SAM" id="MobiDB-lite"/>
    </source>
</evidence>
<evidence type="ECO:0000313" key="4">
    <source>
        <dbReference type="Proteomes" id="UP001499841"/>
    </source>
</evidence>
<feature type="transmembrane region" description="Helical" evidence="2">
    <location>
        <begin position="70"/>
        <end position="90"/>
    </location>
</feature>
<feature type="transmembrane region" description="Helical" evidence="2">
    <location>
        <begin position="285"/>
        <end position="303"/>
    </location>
</feature>
<name>A0ABP8EXU2_9MICO</name>
<organism evidence="3 4">
    <name type="scientific">Georgenia daeguensis</name>
    <dbReference type="NCBI Taxonomy" id="908355"/>
    <lineage>
        <taxon>Bacteria</taxon>
        <taxon>Bacillati</taxon>
        <taxon>Actinomycetota</taxon>
        <taxon>Actinomycetes</taxon>
        <taxon>Micrococcales</taxon>
        <taxon>Bogoriellaceae</taxon>
        <taxon>Georgenia</taxon>
    </lineage>
</organism>
<dbReference type="PANTHER" id="PTHR37305">
    <property type="entry name" value="INTEGRAL MEMBRANE PROTEIN-RELATED"/>
    <property type="match status" value="1"/>
</dbReference>
<feature type="region of interest" description="Disordered" evidence="1">
    <location>
        <begin position="1"/>
        <end position="40"/>
    </location>
</feature>
<keyword evidence="4" id="KW-1185">Reference proteome</keyword>
<evidence type="ECO:0000313" key="3">
    <source>
        <dbReference type="EMBL" id="GAA4288825.1"/>
    </source>
</evidence>
<comment type="caution">
    <text evidence="3">The sequence shown here is derived from an EMBL/GenBank/DDBJ whole genome shotgun (WGS) entry which is preliminary data.</text>
</comment>
<dbReference type="PANTHER" id="PTHR37305:SF2">
    <property type="entry name" value="BACITRACIN TRANSPORT PERMEASE PROTEIN BCRB"/>
    <property type="match status" value="1"/>
</dbReference>
<sequence length="308" mass="31353">MSTTTTTPPAGPGAGASAVAPSAARPDSTTTTGPGPDGSAVADSVGDARLGFLGVMKGEWIKLLSLRSTWWTMGITVAVMTLLALAMSSSLDVMTVEGMPAGVQLHGAEFVIGGYQFGTVTIAVLGALLMTGEYSTGMIRSTLAAVPSRLPVLAAKALALVVLTVVVSAVSIVGAYLVSRPFLADYDLVPSLGDSLTWQAFGGMTFFFMAAAFIALGLGAVLRHTAGTITTVLGLLLLLPGVLQFVQIDWVQDLVALLPLPAAVSFLGLSGMFGTNEVLTAWQGVAVVGAWAAAALAAGAVSLRRRDA</sequence>
<evidence type="ECO:0000256" key="2">
    <source>
        <dbReference type="SAM" id="Phobius"/>
    </source>
</evidence>
<keyword evidence="2" id="KW-0472">Membrane</keyword>
<evidence type="ECO:0008006" key="5">
    <source>
        <dbReference type="Google" id="ProtNLM"/>
    </source>
</evidence>
<reference evidence="4" key="1">
    <citation type="journal article" date="2019" name="Int. J. Syst. Evol. Microbiol.">
        <title>The Global Catalogue of Microorganisms (GCM) 10K type strain sequencing project: providing services to taxonomists for standard genome sequencing and annotation.</title>
        <authorList>
            <consortium name="The Broad Institute Genomics Platform"/>
            <consortium name="The Broad Institute Genome Sequencing Center for Infectious Disease"/>
            <person name="Wu L."/>
            <person name="Ma J."/>
        </authorList>
    </citation>
    <scope>NUCLEOTIDE SEQUENCE [LARGE SCALE GENOMIC DNA]</scope>
    <source>
        <strain evidence="4">JCM 17459</strain>
    </source>
</reference>
<feature type="transmembrane region" description="Helical" evidence="2">
    <location>
        <begin position="153"/>
        <end position="178"/>
    </location>
</feature>
<protein>
    <recommendedName>
        <fullName evidence="5">ABC transporter permease subunit</fullName>
    </recommendedName>
</protein>
<keyword evidence="2" id="KW-1133">Transmembrane helix</keyword>
<dbReference type="RefSeq" id="WP_345043276.1">
    <property type="nucleotide sequence ID" value="NZ_BAABBA010000018.1"/>
</dbReference>
<dbReference type="Proteomes" id="UP001499841">
    <property type="component" value="Unassembled WGS sequence"/>
</dbReference>
<keyword evidence="2" id="KW-0812">Transmembrane</keyword>
<feature type="transmembrane region" description="Helical" evidence="2">
    <location>
        <begin position="198"/>
        <end position="222"/>
    </location>
</feature>
<feature type="transmembrane region" description="Helical" evidence="2">
    <location>
        <begin position="110"/>
        <end position="132"/>
    </location>
</feature>